<dbReference type="Proteomes" id="UP001431209">
    <property type="component" value="Unassembled WGS sequence"/>
</dbReference>
<name>A0AAW2YXX3_9EUKA</name>
<evidence type="ECO:0000313" key="8">
    <source>
        <dbReference type="EMBL" id="KAL0481499.1"/>
    </source>
</evidence>
<dbReference type="EMBL" id="JAOPGA020000768">
    <property type="protein sequence ID" value="KAL0481499.1"/>
    <property type="molecule type" value="Genomic_DNA"/>
</dbReference>
<dbReference type="AlphaFoldDB" id="A0AAW2YXX3"/>
<organism evidence="8 9">
    <name type="scientific">Acrasis kona</name>
    <dbReference type="NCBI Taxonomy" id="1008807"/>
    <lineage>
        <taxon>Eukaryota</taxon>
        <taxon>Discoba</taxon>
        <taxon>Heterolobosea</taxon>
        <taxon>Tetramitia</taxon>
        <taxon>Eutetramitia</taxon>
        <taxon>Acrasidae</taxon>
        <taxon>Acrasis</taxon>
    </lineage>
</organism>
<dbReference type="SMART" id="SM00174">
    <property type="entry name" value="RHO"/>
    <property type="match status" value="1"/>
</dbReference>
<evidence type="ECO:0000256" key="7">
    <source>
        <dbReference type="ARBA" id="ARBA00023289"/>
    </source>
</evidence>
<dbReference type="PROSITE" id="PS51419">
    <property type="entry name" value="RAB"/>
    <property type="match status" value="1"/>
</dbReference>
<keyword evidence="9" id="KW-1185">Reference proteome</keyword>
<dbReference type="GO" id="GO:0005525">
    <property type="term" value="F:GTP binding"/>
    <property type="evidence" value="ECO:0007669"/>
    <property type="project" value="UniProtKB-KW"/>
</dbReference>
<evidence type="ECO:0000256" key="4">
    <source>
        <dbReference type="ARBA" id="ARBA00023134"/>
    </source>
</evidence>
<protein>
    <submittedName>
        <fullName evidence="8">Ras-related protein Rab</fullName>
    </submittedName>
</protein>
<evidence type="ECO:0000256" key="5">
    <source>
        <dbReference type="ARBA" id="ARBA00023136"/>
    </source>
</evidence>
<dbReference type="InterPro" id="IPR050209">
    <property type="entry name" value="Rab_GTPases_membrane_traffic"/>
</dbReference>
<keyword evidence="7" id="KW-0636">Prenylation</keyword>
<dbReference type="PRINTS" id="PR00449">
    <property type="entry name" value="RASTRNSFRMNG"/>
</dbReference>
<dbReference type="InterPro" id="IPR001806">
    <property type="entry name" value="Small_GTPase"/>
</dbReference>
<dbReference type="PANTHER" id="PTHR47979">
    <property type="entry name" value="DRAB11-RELATED"/>
    <property type="match status" value="1"/>
</dbReference>
<reference evidence="8 9" key="1">
    <citation type="submission" date="2024-03" db="EMBL/GenBank/DDBJ databases">
        <title>The Acrasis kona genome and developmental transcriptomes reveal deep origins of eukaryotic multicellular pathways.</title>
        <authorList>
            <person name="Sheikh S."/>
            <person name="Fu C.-J."/>
            <person name="Brown M.W."/>
            <person name="Baldauf S.L."/>
        </authorList>
    </citation>
    <scope>NUCLEOTIDE SEQUENCE [LARGE SCALE GENOMIC DNA]</scope>
    <source>
        <strain evidence="8 9">ATCC MYA-3509</strain>
    </source>
</reference>
<evidence type="ECO:0000313" key="9">
    <source>
        <dbReference type="Proteomes" id="UP001431209"/>
    </source>
</evidence>
<accession>A0AAW2YXX3</accession>
<dbReference type="SUPFAM" id="SSF52540">
    <property type="entry name" value="P-loop containing nucleoside triphosphate hydrolases"/>
    <property type="match status" value="1"/>
</dbReference>
<proteinExistence type="inferred from homology"/>
<dbReference type="NCBIfam" id="TIGR00231">
    <property type="entry name" value="small_GTP"/>
    <property type="match status" value="1"/>
</dbReference>
<evidence type="ECO:0000256" key="1">
    <source>
        <dbReference type="ARBA" id="ARBA00004635"/>
    </source>
</evidence>
<evidence type="ECO:0000256" key="3">
    <source>
        <dbReference type="ARBA" id="ARBA00022741"/>
    </source>
</evidence>
<comment type="caution">
    <text evidence="8">The sequence shown here is derived from an EMBL/GenBank/DDBJ whole genome shotgun (WGS) entry which is preliminary data.</text>
</comment>
<dbReference type="PROSITE" id="PS51420">
    <property type="entry name" value="RHO"/>
    <property type="match status" value="1"/>
</dbReference>
<dbReference type="SMART" id="SM00176">
    <property type="entry name" value="RAN"/>
    <property type="match status" value="1"/>
</dbReference>
<dbReference type="GO" id="GO:0003924">
    <property type="term" value="F:GTPase activity"/>
    <property type="evidence" value="ECO:0007669"/>
    <property type="project" value="InterPro"/>
</dbReference>
<dbReference type="Gene3D" id="3.40.50.300">
    <property type="entry name" value="P-loop containing nucleotide triphosphate hydrolases"/>
    <property type="match status" value="1"/>
</dbReference>
<keyword evidence="5" id="KW-0472">Membrane</keyword>
<dbReference type="PROSITE" id="PS51421">
    <property type="entry name" value="RAS"/>
    <property type="match status" value="1"/>
</dbReference>
<gene>
    <name evidence="8" type="ORF">AKO1_011225</name>
</gene>
<dbReference type="GO" id="GO:0016020">
    <property type="term" value="C:membrane"/>
    <property type="evidence" value="ECO:0007669"/>
    <property type="project" value="UniProtKB-SubCell"/>
</dbReference>
<comment type="similarity">
    <text evidence="2">Belongs to the small GTPase superfamily. Rab family.</text>
</comment>
<dbReference type="SMART" id="SM00173">
    <property type="entry name" value="RAS"/>
    <property type="match status" value="1"/>
</dbReference>
<dbReference type="SMART" id="SM00175">
    <property type="entry name" value="RAB"/>
    <property type="match status" value="1"/>
</dbReference>
<comment type="subcellular location">
    <subcellularLocation>
        <location evidence="1">Membrane</location>
        <topology evidence="1">Lipid-anchor</topology>
    </subcellularLocation>
</comment>
<dbReference type="FunFam" id="3.40.50.300:FF:000274">
    <property type="entry name" value="ras-related protein RABA5a"/>
    <property type="match status" value="1"/>
</dbReference>
<dbReference type="InterPro" id="IPR027417">
    <property type="entry name" value="P-loop_NTPase"/>
</dbReference>
<dbReference type="Pfam" id="PF00071">
    <property type="entry name" value="Ras"/>
    <property type="match status" value="1"/>
</dbReference>
<evidence type="ECO:0000256" key="2">
    <source>
        <dbReference type="ARBA" id="ARBA00006270"/>
    </source>
</evidence>
<dbReference type="InterPro" id="IPR005225">
    <property type="entry name" value="Small_GTP-bd"/>
</dbReference>
<sequence length="215" mass="23840">MTDDASCDFLVKIVIIGDSGVGKTNLMTRFTKNEFLGDSKSTIGVEFARHLITLPNNKKVLAQIWDTAGQERFRALGPNFYRGAKGSICVYNITNLDSFNNVERWITEFNKHAESNPMSILLGNKCDLEDMRAVTTAQGTSFAEKNNMLFMETSAKQSTNVTSAFESLLIRITDNMCQSPIYDSLPPIEQTVLKSSSSPVNLIDPYPTKKKSCCG</sequence>
<keyword evidence="3" id="KW-0547">Nucleotide-binding</keyword>
<evidence type="ECO:0000256" key="6">
    <source>
        <dbReference type="ARBA" id="ARBA00023288"/>
    </source>
</evidence>
<keyword evidence="4" id="KW-0342">GTP-binding</keyword>
<keyword evidence="6" id="KW-0449">Lipoprotein</keyword>